<feature type="transmembrane region" description="Helical" evidence="6">
    <location>
        <begin position="68"/>
        <end position="87"/>
    </location>
</feature>
<evidence type="ECO:0000256" key="1">
    <source>
        <dbReference type="ARBA" id="ARBA00004651"/>
    </source>
</evidence>
<dbReference type="AlphaFoldDB" id="A0A7G5IKJ6"/>
<keyword evidence="8" id="KW-1185">Reference proteome</keyword>
<evidence type="ECO:0000256" key="2">
    <source>
        <dbReference type="ARBA" id="ARBA00022475"/>
    </source>
</evidence>
<evidence type="ECO:0000256" key="4">
    <source>
        <dbReference type="ARBA" id="ARBA00022989"/>
    </source>
</evidence>
<dbReference type="Proteomes" id="UP000515292">
    <property type="component" value="Chromosome"/>
</dbReference>
<dbReference type="RefSeq" id="WP_182297711.1">
    <property type="nucleotide sequence ID" value="NZ_CP059851.1"/>
</dbReference>
<feature type="transmembrane region" description="Helical" evidence="6">
    <location>
        <begin position="309"/>
        <end position="329"/>
    </location>
</feature>
<keyword evidence="5 6" id="KW-0472">Membrane</keyword>
<dbReference type="PANTHER" id="PTHR33529:SF2">
    <property type="entry name" value="LIPOPOLYSACCHARIDE EXPORT SYSTEM PERMEASE PROTEIN LPTG"/>
    <property type="match status" value="1"/>
</dbReference>
<accession>A0A7G5IKJ6</accession>
<dbReference type="Pfam" id="PF03739">
    <property type="entry name" value="LptF_LptG"/>
    <property type="match status" value="1"/>
</dbReference>
<gene>
    <name evidence="7" type="primary">lptG</name>
    <name evidence="7" type="ORF">H3309_05290</name>
</gene>
<dbReference type="EMBL" id="CP059851">
    <property type="protein sequence ID" value="QMW23888.1"/>
    <property type="molecule type" value="Genomic_DNA"/>
</dbReference>
<dbReference type="KEGG" id="sand:H3309_05290"/>
<dbReference type="GO" id="GO:0015920">
    <property type="term" value="P:lipopolysaccharide transport"/>
    <property type="evidence" value="ECO:0007669"/>
    <property type="project" value="TreeGrafter"/>
</dbReference>
<dbReference type="InterPro" id="IPR005495">
    <property type="entry name" value="LptG/LptF_permease"/>
</dbReference>
<keyword evidence="4 6" id="KW-1133">Transmembrane helix</keyword>
<reference evidence="7 8" key="1">
    <citation type="submission" date="2020-07" db="EMBL/GenBank/DDBJ databases">
        <title>Complete genome sequence for Sandaracinobacter sp. M6.</title>
        <authorList>
            <person name="Tang Y."/>
            <person name="Liu Q."/>
            <person name="Guo Z."/>
            <person name="Lei P."/>
            <person name="Huang B."/>
        </authorList>
    </citation>
    <scope>NUCLEOTIDE SEQUENCE [LARGE SCALE GENOMIC DNA]</scope>
    <source>
        <strain evidence="7 8">M6</strain>
    </source>
</reference>
<evidence type="ECO:0000313" key="7">
    <source>
        <dbReference type="EMBL" id="QMW23888.1"/>
    </source>
</evidence>
<name>A0A7G5IKJ6_9SPHN</name>
<protein>
    <submittedName>
        <fullName evidence="7">LPS export ABC transporter permease LptG</fullName>
    </submittedName>
</protein>
<feature type="transmembrane region" description="Helical" evidence="6">
    <location>
        <begin position="341"/>
        <end position="360"/>
    </location>
</feature>
<organism evidence="7 8">
    <name type="scientific">Sandaracinobacteroides saxicola</name>
    <dbReference type="NCBI Taxonomy" id="2759707"/>
    <lineage>
        <taxon>Bacteria</taxon>
        <taxon>Pseudomonadati</taxon>
        <taxon>Pseudomonadota</taxon>
        <taxon>Alphaproteobacteria</taxon>
        <taxon>Sphingomonadales</taxon>
        <taxon>Sphingosinicellaceae</taxon>
        <taxon>Sandaracinobacteroides</taxon>
    </lineage>
</organism>
<evidence type="ECO:0000256" key="3">
    <source>
        <dbReference type="ARBA" id="ARBA00022692"/>
    </source>
</evidence>
<keyword evidence="3 6" id="KW-0812">Transmembrane</keyword>
<dbReference type="GO" id="GO:0055085">
    <property type="term" value="P:transmembrane transport"/>
    <property type="evidence" value="ECO:0007669"/>
    <property type="project" value="InterPro"/>
</dbReference>
<evidence type="ECO:0000256" key="6">
    <source>
        <dbReference type="SAM" id="Phobius"/>
    </source>
</evidence>
<feature type="transmembrane region" description="Helical" evidence="6">
    <location>
        <begin position="107"/>
        <end position="125"/>
    </location>
</feature>
<keyword evidence="2" id="KW-1003">Cell membrane</keyword>
<dbReference type="InterPro" id="IPR030923">
    <property type="entry name" value="LptG"/>
</dbReference>
<dbReference type="NCBIfam" id="TIGR04408">
    <property type="entry name" value="LptG_lptG"/>
    <property type="match status" value="1"/>
</dbReference>
<dbReference type="PANTHER" id="PTHR33529">
    <property type="entry name" value="SLR0882 PROTEIN-RELATED"/>
    <property type="match status" value="1"/>
</dbReference>
<evidence type="ECO:0000256" key="5">
    <source>
        <dbReference type="ARBA" id="ARBA00023136"/>
    </source>
</evidence>
<feature type="transmembrane region" description="Helical" evidence="6">
    <location>
        <begin position="20"/>
        <end position="40"/>
    </location>
</feature>
<dbReference type="GO" id="GO:0043190">
    <property type="term" value="C:ATP-binding cassette (ABC) transporter complex"/>
    <property type="evidence" value="ECO:0007669"/>
    <property type="project" value="InterPro"/>
</dbReference>
<comment type="subcellular location">
    <subcellularLocation>
        <location evidence="1">Cell membrane</location>
        <topology evidence="1">Multi-pass membrane protein</topology>
    </subcellularLocation>
</comment>
<proteinExistence type="predicted"/>
<evidence type="ECO:0000313" key="8">
    <source>
        <dbReference type="Proteomes" id="UP000515292"/>
    </source>
</evidence>
<sequence length="364" mass="39763">MLARLFPSSTLARYTGLMFLWRSLAFLAGIVIILQTLDLLGESGEILKVAGNGEADLWRYVSLRLPQLIALFLPFCVLLGTLLTLMTLNQNSEIVILKAAGISAHQILAPLILVALGVAAVSFTFNETVLTRAKSEFDRWKAADYHPVPKVAPTNTQVWVRVGADLYHADQVRGVGASTMLVNLTVYDRENDRLLRIVRADSAIPEAAGWRLRQVRRFDVASGRQERMTTLDLPSQAEPAQFTTQNVNADHLPFWKLWPAVNDLRAAGKPTDTLVAKLNHKISGPLSAALMPLLGAVAAFGLARSGRLFVRAVIGLALGFAFFVADNFAMAMADFGSLPPIAAAWAPFLLFLLVGEAVLFRTEE</sequence>